<keyword evidence="1" id="KW-1133">Transmembrane helix</keyword>
<evidence type="ECO:0000313" key="3">
    <source>
        <dbReference type="Proteomes" id="UP001062776"/>
    </source>
</evidence>
<dbReference type="EMBL" id="BAPV01000037">
    <property type="protein sequence ID" value="GBQ91088.1"/>
    <property type="molecule type" value="Genomic_DNA"/>
</dbReference>
<evidence type="ECO:0000256" key="1">
    <source>
        <dbReference type="SAM" id="Phobius"/>
    </source>
</evidence>
<name>A0ABQ0Q4I0_9PROT</name>
<dbReference type="Proteomes" id="UP001062776">
    <property type="component" value="Unassembled WGS sequence"/>
</dbReference>
<keyword evidence="1" id="KW-0472">Membrane</keyword>
<sequence length="74" mass="8060">MRCCAPGVPIHPEKEPVMTKETKQALITNMRELAAMSLYVTGFVTLVLTVTCGPSLLAGDDARPVHHTTLLARR</sequence>
<organism evidence="2 3">
    <name type="scientific">Asaia krungthepensis NRIC 0535</name>
    <dbReference type="NCBI Taxonomy" id="1307925"/>
    <lineage>
        <taxon>Bacteria</taxon>
        <taxon>Pseudomonadati</taxon>
        <taxon>Pseudomonadota</taxon>
        <taxon>Alphaproteobacteria</taxon>
        <taxon>Acetobacterales</taxon>
        <taxon>Acetobacteraceae</taxon>
        <taxon>Asaia</taxon>
    </lineage>
</organism>
<comment type="caution">
    <text evidence="2">The sequence shown here is derived from an EMBL/GenBank/DDBJ whole genome shotgun (WGS) entry which is preliminary data.</text>
</comment>
<gene>
    <name evidence="2" type="ORF">AA0535_2200</name>
</gene>
<reference evidence="2" key="1">
    <citation type="submission" date="2013-04" db="EMBL/GenBank/DDBJ databases">
        <title>The genome sequencing project of 58 acetic acid bacteria.</title>
        <authorList>
            <person name="Okamoto-Kainuma A."/>
            <person name="Ishikawa M."/>
            <person name="Umino S."/>
            <person name="Koizumi Y."/>
            <person name="Shiwa Y."/>
            <person name="Yoshikawa H."/>
            <person name="Matsutani M."/>
            <person name="Matsushita K."/>
        </authorList>
    </citation>
    <scope>NUCLEOTIDE SEQUENCE</scope>
    <source>
        <strain evidence="2">NRIC 0535</strain>
    </source>
</reference>
<accession>A0ABQ0Q4I0</accession>
<protein>
    <submittedName>
        <fullName evidence="2">Uncharacterized protein</fullName>
    </submittedName>
</protein>
<keyword evidence="3" id="KW-1185">Reference proteome</keyword>
<proteinExistence type="predicted"/>
<evidence type="ECO:0000313" key="2">
    <source>
        <dbReference type="EMBL" id="GBQ91088.1"/>
    </source>
</evidence>
<keyword evidence="1" id="KW-0812">Transmembrane</keyword>
<feature type="transmembrane region" description="Helical" evidence="1">
    <location>
        <begin position="33"/>
        <end position="57"/>
    </location>
</feature>